<keyword evidence="4" id="KW-1185">Reference proteome</keyword>
<dbReference type="HAMAP" id="MF_00048">
    <property type="entry name" value="UPF0102"/>
    <property type="match status" value="1"/>
</dbReference>
<dbReference type="NCBIfam" id="NF009154">
    <property type="entry name" value="PRK12497.3-3"/>
    <property type="match status" value="1"/>
</dbReference>
<evidence type="ECO:0000256" key="2">
    <source>
        <dbReference type="HAMAP-Rule" id="MF_00048"/>
    </source>
</evidence>
<organism evidence="3 4">
    <name type="scientific">Luteococcus sanguinis</name>
    <dbReference type="NCBI Taxonomy" id="174038"/>
    <lineage>
        <taxon>Bacteria</taxon>
        <taxon>Bacillati</taxon>
        <taxon>Actinomycetota</taxon>
        <taxon>Actinomycetes</taxon>
        <taxon>Propionibacteriales</taxon>
        <taxon>Propionibacteriaceae</taxon>
        <taxon>Luteococcus</taxon>
    </lineage>
</organism>
<dbReference type="InterPro" id="IPR011856">
    <property type="entry name" value="tRNA_endonuc-like_dom_sf"/>
</dbReference>
<proteinExistence type="inferred from homology"/>
<dbReference type="PANTHER" id="PTHR34039:SF1">
    <property type="entry name" value="UPF0102 PROTEIN YRAN"/>
    <property type="match status" value="1"/>
</dbReference>
<protein>
    <recommendedName>
        <fullName evidence="2">UPF0102 protein ACFP57_02325</fullName>
    </recommendedName>
</protein>
<dbReference type="SUPFAM" id="SSF52980">
    <property type="entry name" value="Restriction endonuclease-like"/>
    <property type="match status" value="1"/>
</dbReference>
<dbReference type="Gene3D" id="3.40.1350.10">
    <property type="match status" value="1"/>
</dbReference>
<sequence>MDERHARPAAQLVAPDRQETGRYGEDLAHGYLHRLGWQVVERNWRCARGEIDIVALEPLPSGGRCIVFVEVKCRRGRGYGDPLEAVTRNKVRKLVELSQLWLREHDLHAEQIRIDAIGVLHERGRNQVHHVRGVTR</sequence>
<dbReference type="CDD" id="cd20736">
    <property type="entry name" value="PoNe_Nuclease"/>
    <property type="match status" value="1"/>
</dbReference>
<dbReference type="InterPro" id="IPR011335">
    <property type="entry name" value="Restrct_endonuc-II-like"/>
</dbReference>
<name>A0ABW1WX53_9ACTN</name>
<accession>A0ABW1WX53</accession>
<comment type="similarity">
    <text evidence="1 2">Belongs to the UPF0102 family.</text>
</comment>
<reference evidence="4" key="1">
    <citation type="journal article" date="2019" name="Int. J. Syst. Evol. Microbiol.">
        <title>The Global Catalogue of Microorganisms (GCM) 10K type strain sequencing project: providing services to taxonomists for standard genome sequencing and annotation.</title>
        <authorList>
            <consortium name="The Broad Institute Genomics Platform"/>
            <consortium name="The Broad Institute Genome Sequencing Center for Infectious Disease"/>
            <person name="Wu L."/>
            <person name="Ma J."/>
        </authorList>
    </citation>
    <scope>NUCLEOTIDE SEQUENCE [LARGE SCALE GENOMIC DNA]</scope>
    <source>
        <strain evidence="4">CGMCC 1.15277</strain>
    </source>
</reference>
<dbReference type="PANTHER" id="PTHR34039">
    <property type="entry name" value="UPF0102 PROTEIN YRAN"/>
    <property type="match status" value="1"/>
</dbReference>
<dbReference type="EMBL" id="JBHSUA010000007">
    <property type="protein sequence ID" value="MFC6395835.1"/>
    <property type="molecule type" value="Genomic_DNA"/>
</dbReference>
<dbReference type="NCBIfam" id="NF009150">
    <property type="entry name" value="PRK12497.1-3"/>
    <property type="match status" value="1"/>
</dbReference>
<gene>
    <name evidence="3" type="ORF">ACFP57_02325</name>
</gene>
<dbReference type="InterPro" id="IPR003509">
    <property type="entry name" value="UPF0102_YraN-like"/>
</dbReference>
<dbReference type="RefSeq" id="WP_343884536.1">
    <property type="nucleotide sequence ID" value="NZ_BAAAKI010000002.1"/>
</dbReference>
<evidence type="ECO:0000256" key="1">
    <source>
        <dbReference type="ARBA" id="ARBA00006738"/>
    </source>
</evidence>
<evidence type="ECO:0000313" key="4">
    <source>
        <dbReference type="Proteomes" id="UP001596266"/>
    </source>
</evidence>
<evidence type="ECO:0000313" key="3">
    <source>
        <dbReference type="EMBL" id="MFC6395835.1"/>
    </source>
</evidence>
<dbReference type="Proteomes" id="UP001596266">
    <property type="component" value="Unassembled WGS sequence"/>
</dbReference>
<comment type="caution">
    <text evidence="3">The sequence shown here is derived from an EMBL/GenBank/DDBJ whole genome shotgun (WGS) entry which is preliminary data.</text>
</comment>
<dbReference type="Pfam" id="PF02021">
    <property type="entry name" value="UPF0102"/>
    <property type="match status" value="1"/>
</dbReference>